<accession>A0A7J6T3L8</accession>
<comment type="caution">
    <text evidence="2">The sequence shown here is derived from an EMBL/GenBank/DDBJ whole genome shotgun (WGS) entry which is preliminary data.</text>
</comment>
<name>A0A7J6T3L8_PEROL</name>
<protein>
    <submittedName>
        <fullName evidence="2">Uncharacterized protein</fullName>
    </submittedName>
</protein>
<evidence type="ECO:0000313" key="2">
    <source>
        <dbReference type="EMBL" id="KAF4739000.1"/>
    </source>
</evidence>
<feature type="non-terminal residue" evidence="2">
    <location>
        <position position="1"/>
    </location>
</feature>
<dbReference type="EMBL" id="JABANM010010659">
    <property type="protein sequence ID" value="KAF4739000.1"/>
    <property type="molecule type" value="Genomic_DNA"/>
</dbReference>
<dbReference type="Gene3D" id="1.10.150.130">
    <property type="match status" value="1"/>
</dbReference>
<dbReference type="InterPro" id="IPR010998">
    <property type="entry name" value="Integrase_recombinase_N"/>
</dbReference>
<proteinExistence type="predicted"/>
<feature type="non-terminal residue" evidence="2">
    <location>
        <position position="160"/>
    </location>
</feature>
<dbReference type="AlphaFoldDB" id="A0A7J6T3L8"/>
<evidence type="ECO:0000256" key="1">
    <source>
        <dbReference type="ARBA" id="ARBA00023125"/>
    </source>
</evidence>
<reference evidence="2 3" key="1">
    <citation type="submission" date="2020-04" db="EMBL/GenBank/DDBJ databases">
        <title>Perkinsus olseni comparative genomics.</title>
        <authorList>
            <person name="Bogema D.R."/>
        </authorList>
    </citation>
    <scope>NUCLEOTIDE SEQUENCE [LARGE SCALE GENOMIC DNA]</scope>
    <source>
        <strain evidence="2">ATCC PRA-205</strain>
    </source>
</reference>
<organism evidence="2 3">
    <name type="scientific">Perkinsus olseni</name>
    <name type="common">Perkinsus atlanticus</name>
    <dbReference type="NCBI Taxonomy" id="32597"/>
    <lineage>
        <taxon>Eukaryota</taxon>
        <taxon>Sar</taxon>
        <taxon>Alveolata</taxon>
        <taxon>Perkinsozoa</taxon>
        <taxon>Perkinsea</taxon>
        <taxon>Perkinsida</taxon>
        <taxon>Perkinsidae</taxon>
        <taxon>Perkinsus</taxon>
    </lineage>
</organism>
<dbReference type="GO" id="GO:0003677">
    <property type="term" value="F:DNA binding"/>
    <property type="evidence" value="ECO:0007669"/>
    <property type="project" value="UniProtKB-KW"/>
</dbReference>
<dbReference type="SUPFAM" id="SSF47823">
    <property type="entry name" value="lambda integrase-like, N-terminal domain"/>
    <property type="match status" value="1"/>
</dbReference>
<keyword evidence="1" id="KW-0238">DNA-binding</keyword>
<sequence>IEMNEPPTLGWLLAEWQDWGEEEALRAKPTVPRWKGEGDRDVARLKQDAWTVAARSIRPATAKTYAVGVRSWIRFTVELTKADRRMRAPVPANLQEIQYWIASIGNAGTAKTYLMGLKKAHELLGYEISTSCPMLTATLKGLEARARRRWFYSPLPQLLR</sequence>
<gene>
    <name evidence="2" type="ORF">FOZ62_019873</name>
</gene>
<evidence type="ECO:0000313" key="3">
    <source>
        <dbReference type="Proteomes" id="UP000574390"/>
    </source>
</evidence>
<dbReference type="Proteomes" id="UP000574390">
    <property type="component" value="Unassembled WGS sequence"/>
</dbReference>